<dbReference type="RefSeq" id="WP_281260759.1">
    <property type="nucleotide sequence ID" value="NZ_PYGA01000019.1"/>
</dbReference>
<accession>A0A2P8D3R6</accession>
<protein>
    <submittedName>
        <fullName evidence="2">Putative phosphosugar-binding protein</fullName>
    </submittedName>
</protein>
<evidence type="ECO:0000313" key="2">
    <source>
        <dbReference type="EMBL" id="PSK91857.1"/>
    </source>
</evidence>
<dbReference type="EMBL" id="PYGA01000019">
    <property type="protein sequence ID" value="PSK91857.1"/>
    <property type="molecule type" value="Genomic_DNA"/>
</dbReference>
<comment type="caution">
    <text evidence="2">The sequence shown here is derived from an EMBL/GenBank/DDBJ whole genome shotgun (WGS) entry which is preliminary data.</text>
</comment>
<gene>
    <name evidence="2" type="ORF">CLV63_119138</name>
</gene>
<dbReference type="Gene3D" id="3.40.50.10490">
    <property type="entry name" value="Glucose-6-phosphate isomerase like protein, domain 1"/>
    <property type="match status" value="1"/>
</dbReference>
<dbReference type="AlphaFoldDB" id="A0A2P8D3R6"/>
<proteinExistence type="predicted"/>
<dbReference type="GO" id="GO:1901135">
    <property type="term" value="P:carbohydrate derivative metabolic process"/>
    <property type="evidence" value="ECO:0007669"/>
    <property type="project" value="InterPro"/>
</dbReference>
<dbReference type="SUPFAM" id="SSF53697">
    <property type="entry name" value="SIS domain"/>
    <property type="match status" value="1"/>
</dbReference>
<evidence type="ECO:0000259" key="1">
    <source>
        <dbReference type="PROSITE" id="PS51464"/>
    </source>
</evidence>
<sequence>MRGSDFGEVMRAQLARVQEHNTAAIGTVADLLLERVVRGGGVALVAGSGHSVAAIAEAFFRAGGLATVKPIYTPELFPLHGAATSTAVERRSGLAAEVLAKSGPDAGDVLFVYSTSGVNPYPVELAREARRLSIPVVAVTSPACSAVAPKRAGGTLAEEADHVIDTLIRPGDAGYPPEAPVTAPMSSLVNVYLWNLLLAELHARTEAAGLDLPLWRSANVEGGDDANAGLFARYRPRIPELE</sequence>
<dbReference type="InterPro" id="IPR046348">
    <property type="entry name" value="SIS_dom_sf"/>
</dbReference>
<keyword evidence="3" id="KW-1185">Reference proteome</keyword>
<dbReference type="GO" id="GO:0097367">
    <property type="term" value="F:carbohydrate derivative binding"/>
    <property type="evidence" value="ECO:0007669"/>
    <property type="project" value="InterPro"/>
</dbReference>
<dbReference type="NCBIfam" id="NF002805">
    <property type="entry name" value="PRK02947.1"/>
    <property type="match status" value="1"/>
</dbReference>
<reference evidence="2 3" key="1">
    <citation type="submission" date="2018-03" db="EMBL/GenBank/DDBJ databases">
        <title>Genomic Encyclopedia of Archaeal and Bacterial Type Strains, Phase II (KMG-II): from individual species to whole genera.</title>
        <authorList>
            <person name="Goeker M."/>
        </authorList>
    </citation>
    <scope>NUCLEOTIDE SEQUENCE [LARGE SCALE GENOMIC DNA]</scope>
    <source>
        <strain evidence="2 3">DSM 45312</strain>
    </source>
</reference>
<name>A0A2P8D3R6_9ACTN</name>
<dbReference type="PROSITE" id="PS51464">
    <property type="entry name" value="SIS"/>
    <property type="match status" value="1"/>
</dbReference>
<dbReference type="InterPro" id="IPR001347">
    <property type="entry name" value="SIS_dom"/>
</dbReference>
<organism evidence="2 3">
    <name type="scientific">Murinocardiopsis flavida</name>
    <dbReference type="NCBI Taxonomy" id="645275"/>
    <lineage>
        <taxon>Bacteria</taxon>
        <taxon>Bacillati</taxon>
        <taxon>Actinomycetota</taxon>
        <taxon>Actinomycetes</taxon>
        <taxon>Streptosporangiales</taxon>
        <taxon>Nocardiopsidaceae</taxon>
        <taxon>Murinocardiopsis</taxon>
    </lineage>
</organism>
<evidence type="ECO:0000313" key="3">
    <source>
        <dbReference type="Proteomes" id="UP000240542"/>
    </source>
</evidence>
<dbReference type="Pfam" id="PF13580">
    <property type="entry name" value="SIS_2"/>
    <property type="match status" value="1"/>
</dbReference>
<dbReference type="Proteomes" id="UP000240542">
    <property type="component" value="Unassembled WGS sequence"/>
</dbReference>
<feature type="domain" description="SIS" evidence="1">
    <location>
        <begin position="32"/>
        <end position="207"/>
    </location>
</feature>